<comment type="similarity">
    <text evidence="1">Belongs to the class I-like SAM-binding methyltransferase superfamily. RNA methyltransferase RlmE family.</text>
</comment>
<evidence type="ECO:0000313" key="8">
    <source>
        <dbReference type="EMBL" id="CAD2103714.1"/>
    </source>
</evidence>
<protein>
    <recommendedName>
        <fullName evidence="6">rRNA methyltransferase 2, mitochondrial</fullName>
    </recommendedName>
</protein>
<reference evidence="8 9" key="1">
    <citation type="submission" date="2020-08" db="EMBL/GenBank/DDBJ databases">
        <authorList>
            <person name="Ramaprasad A."/>
        </authorList>
    </citation>
    <scope>NUCLEOTIDE SEQUENCE [LARGE SCALE GENOMIC DNA]</scope>
</reference>
<proteinExistence type="inferred from homology"/>
<dbReference type="Gene3D" id="3.40.50.150">
    <property type="entry name" value="Vaccinia Virus protein VP39"/>
    <property type="match status" value="1"/>
</dbReference>
<dbReference type="SUPFAM" id="SSF53335">
    <property type="entry name" value="S-adenosyl-L-methionine-dependent methyltransferases"/>
    <property type="match status" value="1"/>
</dbReference>
<accession>A0A6V7SVR9</accession>
<gene>
    <name evidence="8" type="ORF">PVLDE_1400790</name>
</gene>
<dbReference type="AlphaFoldDB" id="A0A6V7SVR9"/>
<keyword evidence="5" id="KW-0949">S-adenosyl-L-methionine</keyword>
<name>A0A6V7SVR9_PLAVN</name>
<evidence type="ECO:0000256" key="6">
    <source>
        <dbReference type="ARBA" id="ARBA00041184"/>
    </source>
</evidence>
<keyword evidence="3 8" id="KW-0489">Methyltransferase</keyword>
<dbReference type="PANTHER" id="PTHR10920">
    <property type="entry name" value="RIBOSOMAL RNA METHYLTRANSFERASE"/>
    <property type="match status" value="1"/>
</dbReference>
<evidence type="ECO:0000313" key="9">
    <source>
        <dbReference type="Proteomes" id="UP000515308"/>
    </source>
</evidence>
<sequence>MPKIYKRNGNGNNKNCIRFFMSYKLLHKNIQIHVQHFVERFRKYTNTYVRLYKEALPKIYNKKSSHSSKWIQRQITDRYVLKAKNENYRSRAAFKLIELDNKYLFLKKNKTILDIGSYPGSWCQVILERTKNYANEIIAIDKKIMDPLPNVHFIKAEIGKDNVDDQLREALKDKKIDIILSDAAVACIGNKIDDHLNSCELTLSITNFMEQYINIGGVYIVKMYLGSQTNNLKTYLKTIFQYVNTAKPKASRSESREIYLVCRNFTGRKKISEDIQIKGAFSSKEGYY</sequence>
<keyword evidence="2" id="KW-0698">rRNA processing</keyword>
<dbReference type="InterPro" id="IPR050082">
    <property type="entry name" value="RNA_methyltr_RlmE"/>
</dbReference>
<evidence type="ECO:0000256" key="3">
    <source>
        <dbReference type="ARBA" id="ARBA00022603"/>
    </source>
</evidence>
<dbReference type="GO" id="GO:0008650">
    <property type="term" value="F:rRNA (uridine-2'-O-)-methyltransferase activity"/>
    <property type="evidence" value="ECO:0007669"/>
    <property type="project" value="TreeGrafter"/>
</dbReference>
<organism evidence="8 9">
    <name type="scientific">Plasmodium vinckei lentum</name>
    <dbReference type="NCBI Taxonomy" id="138297"/>
    <lineage>
        <taxon>Eukaryota</taxon>
        <taxon>Sar</taxon>
        <taxon>Alveolata</taxon>
        <taxon>Apicomplexa</taxon>
        <taxon>Aconoidasida</taxon>
        <taxon>Haemosporida</taxon>
        <taxon>Plasmodiidae</taxon>
        <taxon>Plasmodium</taxon>
        <taxon>Plasmodium (Vinckeia)</taxon>
    </lineage>
</organism>
<evidence type="ECO:0000256" key="4">
    <source>
        <dbReference type="ARBA" id="ARBA00022679"/>
    </source>
</evidence>
<feature type="domain" description="Ribosomal RNA methyltransferase FtsJ" evidence="7">
    <location>
        <begin position="88"/>
        <end position="265"/>
    </location>
</feature>
<dbReference type="PANTHER" id="PTHR10920:SF18">
    <property type="entry name" value="RRNA METHYLTRANSFERASE 2, MITOCHONDRIAL"/>
    <property type="match status" value="1"/>
</dbReference>
<dbReference type="Pfam" id="PF01728">
    <property type="entry name" value="FtsJ"/>
    <property type="match status" value="1"/>
</dbReference>
<evidence type="ECO:0000256" key="5">
    <source>
        <dbReference type="ARBA" id="ARBA00022691"/>
    </source>
</evidence>
<dbReference type="EMBL" id="LR865376">
    <property type="protein sequence ID" value="CAD2103714.1"/>
    <property type="molecule type" value="Genomic_DNA"/>
</dbReference>
<dbReference type="Proteomes" id="UP000515308">
    <property type="component" value="Chromosome PVLDE_14"/>
</dbReference>
<keyword evidence="4 8" id="KW-0808">Transferase</keyword>
<dbReference type="VEuPathDB" id="PlasmoDB:PVLDE_1400790"/>
<evidence type="ECO:0000259" key="7">
    <source>
        <dbReference type="Pfam" id="PF01728"/>
    </source>
</evidence>
<dbReference type="InterPro" id="IPR029063">
    <property type="entry name" value="SAM-dependent_MTases_sf"/>
</dbReference>
<evidence type="ECO:0000256" key="1">
    <source>
        <dbReference type="ARBA" id="ARBA00009258"/>
    </source>
</evidence>
<dbReference type="InterPro" id="IPR002877">
    <property type="entry name" value="RNA_MeTrfase_FtsJ_dom"/>
</dbReference>
<dbReference type="HAMAP" id="MF_01547">
    <property type="entry name" value="RNA_methyltr_E"/>
    <property type="match status" value="1"/>
</dbReference>
<dbReference type="InterPro" id="IPR015507">
    <property type="entry name" value="rRNA-MeTfrase_E"/>
</dbReference>
<evidence type="ECO:0000256" key="2">
    <source>
        <dbReference type="ARBA" id="ARBA00022552"/>
    </source>
</evidence>